<keyword evidence="7" id="KW-0539">Nucleus</keyword>
<keyword evidence="11" id="KW-1185">Reference proteome</keyword>
<dbReference type="Proteomes" id="UP001222325">
    <property type="component" value="Unassembled WGS sequence"/>
</dbReference>
<dbReference type="FunFam" id="4.10.240.10:FF:000002">
    <property type="entry name" value="Zn cluster transcription factor Rds2"/>
    <property type="match status" value="1"/>
</dbReference>
<dbReference type="GO" id="GO:0005634">
    <property type="term" value="C:nucleus"/>
    <property type="evidence" value="ECO:0007669"/>
    <property type="project" value="UniProtKB-SubCell"/>
</dbReference>
<evidence type="ECO:0000313" key="11">
    <source>
        <dbReference type="Proteomes" id="UP001222325"/>
    </source>
</evidence>
<dbReference type="GO" id="GO:0008270">
    <property type="term" value="F:zinc ion binding"/>
    <property type="evidence" value="ECO:0007669"/>
    <property type="project" value="InterPro"/>
</dbReference>
<evidence type="ECO:0000256" key="4">
    <source>
        <dbReference type="ARBA" id="ARBA00023015"/>
    </source>
</evidence>
<feature type="region of interest" description="Disordered" evidence="8">
    <location>
        <begin position="1"/>
        <end position="41"/>
    </location>
</feature>
<organism evidence="10 11">
    <name type="scientific">Mycena belliarum</name>
    <dbReference type="NCBI Taxonomy" id="1033014"/>
    <lineage>
        <taxon>Eukaryota</taxon>
        <taxon>Fungi</taxon>
        <taxon>Dikarya</taxon>
        <taxon>Basidiomycota</taxon>
        <taxon>Agaricomycotina</taxon>
        <taxon>Agaricomycetes</taxon>
        <taxon>Agaricomycetidae</taxon>
        <taxon>Agaricales</taxon>
        <taxon>Marasmiineae</taxon>
        <taxon>Mycenaceae</taxon>
        <taxon>Mycena</taxon>
    </lineage>
</organism>
<gene>
    <name evidence="10" type="ORF">B0H15DRAFT_657649</name>
</gene>
<dbReference type="InterPro" id="IPR056751">
    <property type="entry name" value="PAS_13"/>
</dbReference>
<proteinExistence type="predicted"/>
<evidence type="ECO:0000256" key="1">
    <source>
        <dbReference type="ARBA" id="ARBA00004123"/>
    </source>
</evidence>
<dbReference type="InterPro" id="IPR001138">
    <property type="entry name" value="Zn2Cys6_DnaBD"/>
</dbReference>
<dbReference type="Pfam" id="PF24990">
    <property type="entry name" value="PAS_13"/>
    <property type="match status" value="1"/>
</dbReference>
<feature type="domain" description="Zn(2)-C6 fungal-type" evidence="9">
    <location>
        <begin position="49"/>
        <end position="78"/>
    </location>
</feature>
<dbReference type="PROSITE" id="PS50048">
    <property type="entry name" value="ZN2_CY6_FUNGAL_2"/>
    <property type="match status" value="1"/>
</dbReference>
<dbReference type="InterPro" id="IPR036864">
    <property type="entry name" value="Zn2-C6_fun-type_DNA-bd_sf"/>
</dbReference>
<keyword evidence="6" id="KW-0804">Transcription</keyword>
<keyword evidence="4" id="KW-0805">Transcription regulation</keyword>
<dbReference type="Gene3D" id="4.10.240.10">
    <property type="entry name" value="Zn(2)-C6 fungal-type DNA-binding domain"/>
    <property type="match status" value="1"/>
</dbReference>
<dbReference type="GO" id="GO:0000981">
    <property type="term" value="F:DNA-binding transcription factor activity, RNA polymerase II-specific"/>
    <property type="evidence" value="ECO:0007669"/>
    <property type="project" value="InterPro"/>
</dbReference>
<name>A0AAD6XMD2_9AGAR</name>
<evidence type="ECO:0000313" key="10">
    <source>
        <dbReference type="EMBL" id="KAJ7075339.1"/>
    </source>
</evidence>
<evidence type="ECO:0000256" key="5">
    <source>
        <dbReference type="ARBA" id="ARBA00023125"/>
    </source>
</evidence>
<keyword evidence="5" id="KW-0238">DNA-binding</keyword>
<dbReference type="AlphaFoldDB" id="A0AAD6XMD2"/>
<evidence type="ECO:0000256" key="2">
    <source>
        <dbReference type="ARBA" id="ARBA00022723"/>
    </source>
</evidence>
<dbReference type="Pfam" id="PF00172">
    <property type="entry name" value="Zn_clus"/>
    <property type="match status" value="1"/>
</dbReference>
<feature type="compositionally biased region" description="Polar residues" evidence="8">
    <location>
        <begin position="93"/>
        <end position="106"/>
    </location>
</feature>
<dbReference type="GO" id="GO:0000977">
    <property type="term" value="F:RNA polymerase II transcription regulatory region sequence-specific DNA binding"/>
    <property type="evidence" value="ECO:0007669"/>
    <property type="project" value="TreeGrafter"/>
</dbReference>
<evidence type="ECO:0000256" key="8">
    <source>
        <dbReference type="SAM" id="MobiDB-lite"/>
    </source>
</evidence>
<dbReference type="SMART" id="SM00066">
    <property type="entry name" value="GAL4"/>
    <property type="match status" value="1"/>
</dbReference>
<dbReference type="PANTHER" id="PTHR31986:SF7">
    <property type="entry name" value="REGULATOR OF DRUG SENSITIVITY 2"/>
    <property type="match status" value="1"/>
</dbReference>
<keyword evidence="3" id="KW-0862">Zinc</keyword>
<reference evidence="10" key="1">
    <citation type="submission" date="2023-03" db="EMBL/GenBank/DDBJ databases">
        <title>Massive genome expansion in bonnet fungi (Mycena s.s.) driven by repeated elements and novel gene families across ecological guilds.</title>
        <authorList>
            <consortium name="Lawrence Berkeley National Laboratory"/>
            <person name="Harder C.B."/>
            <person name="Miyauchi S."/>
            <person name="Viragh M."/>
            <person name="Kuo A."/>
            <person name="Thoen E."/>
            <person name="Andreopoulos B."/>
            <person name="Lu D."/>
            <person name="Skrede I."/>
            <person name="Drula E."/>
            <person name="Henrissat B."/>
            <person name="Morin E."/>
            <person name="Kohler A."/>
            <person name="Barry K."/>
            <person name="LaButti K."/>
            <person name="Morin E."/>
            <person name="Salamov A."/>
            <person name="Lipzen A."/>
            <person name="Mereny Z."/>
            <person name="Hegedus B."/>
            <person name="Baldrian P."/>
            <person name="Stursova M."/>
            <person name="Weitz H."/>
            <person name="Taylor A."/>
            <person name="Grigoriev I.V."/>
            <person name="Nagy L.G."/>
            <person name="Martin F."/>
            <person name="Kauserud H."/>
        </authorList>
    </citation>
    <scope>NUCLEOTIDE SEQUENCE</scope>
    <source>
        <strain evidence="10">CBHHK173m</strain>
    </source>
</reference>
<accession>A0AAD6XMD2</accession>
<comment type="subcellular location">
    <subcellularLocation>
        <location evidence="1">Nucleus</location>
    </subcellularLocation>
</comment>
<dbReference type="CDD" id="cd00067">
    <property type="entry name" value="GAL4"/>
    <property type="match status" value="1"/>
</dbReference>
<protein>
    <recommendedName>
        <fullName evidence="9">Zn(2)-C6 fungal-type domain-containing protein</fullName>
    </recommendedName>
</protein>
<dbReference type="EMBL" id="JARJCN010000098">
    <property type="protein sequence ID" value="KAJ7075339.1"/>
    <property type="molecule type" value="Genomic_DNA"/>
</dbReference>
<dbReference type="PANTHER" id="PTHR31986">
    <property type="entry name" value="REGULATOR OF DRUG SENSITIVITY 2"/>
    <property type="match status" value="1"/>
</dbReference>
<keyword evidence="2" id="KW-0479">Metal-binding</keyword>
<evidence type="ECO:0000259" key="9">
    <source>
        <dbReference type="PROSITE" id="PS50048"/>
    </source>
</evidence>
<evidence type="ECO:0000256" key="6">
    <source>
        <dbReference type="ARBA" id="ARBA00023163"/>
    </source>
</evidence>
<dbReference type="InterPro" id="IPR053045">
    <property type="entry name" value="Zinc_cluster_trans_reg"/>
</dbReference>
<sequence length="442" mass="49132">MDGFAQNYLAPPALPPQTSAAQTVEDLSPVQDTAESSRKSSKRRKVNHACLYCRRSHMTCDEGRPCQRCLKREIGHLCHDERRSKTAEKQPAGTPTTATPSNSLNGTAAYGAPSSAAQQTQWGKTPYFYQPETLGNEFSVLTDFLETLDDGDFFTGPPQTPALMTSASAGFSRFSVPPAPVQATAPKPPSATTAVIPAATKTERFLLTAADQESGSRDERLNRVIRSKYEAGLLKPYNYVKGYARLSRWMDRNVSQESKQQILQPLSVLRPKFRAVAQSLRDIDLVFIEEAFERLLLDYDRVFSAMGVPACLWRRTGEIYKGNREFSELVGLRGEDMRDGRLCIYELMAEESAVNYWEKYGHVAFDSSQKAVLTSCVLRYKPVLPSSNAVPNAASEVAKAAADPPHPEAQEEGEFINCCFSFTIRRDKWGIPTMIVGNFIRT</sequence>
<comment type="caution">
    <text evidence="10">The sequence shown here is derived from an EMBL/GenBank/DDBJ whole genome shotgun (WGS) entry which is preliminary data.</text>
</comment>
<evidence type="ECO:0000256" key="7">
    <source>
        <dbReference type="ARBA" id="ARBA00023242"/>
    </source>
</evidence>
<dbReference type="PROSITE" id="PS00463">
    <property type="entry name" value="ZN2_CY6_FUNGAL_1"/>
    <property type="match status" value="1"/>
</dbReference>
<feature type="region of interest" description="Disordered" evidence="8">
    <location>
        <begin position="81"/>
        <end position="117"/>
    </location>
</feature>
<evidence type="ECO:0000256" key="3">
    <source>
        <dbReference type="ARBA" id="ARBA00022833"/>
    </source>
</evidence>
<dbReference type="SUPFAM" id="SSF57701">
    <property type="entry name" value="Zn2/Cys6 DNA-binding domain"/>
    <property type="match status" value="1"/>
</dbReference>